<dbReference type="GO" id="GO:0009234">
    <property type="term" value="P:menaquinone biosynthetic process"/>
    <property type="evidence" value="ECO:0007669"/>
    <property type="project" value="UniProtKB-UniRule"/>
</dbReference>
<dbReference type="PRINTS" id="PR00111">
    <property type="entry name" value="ABHYDROLASE"/>
</dbReference>
<dbReference type="PANTHER" id="PTHR42916:SF1">
    <property type="entry name" value="PROTEIN PHYLLO, CHLOROPLASTIC"/>
    <property type="match status" value="1"/>
</dbReference>
<proteinExistence type="inferred from homology"/>
<evidence type="ECO:0000256" key="1">
    <source>
        <dbReference type="ARBA" id="ARBA00022428"/>
    </source>
</evidence>
<dbReference type="PANTHER" id="PTHR42916">
    <property type="entry name" value="2-SUCCINYL-5-ENOLPYRUVYL-6-HYDROXY-3-CYCLOHEXENE-1-CARBOXYLATE SYNTHASE"/>
    <property type="match status" value="1"/>
</dbReference>
<name>A0A3S2UGB6_9BACI</name>
<dbReference type="NCBIfam" id="TIGR03695">
    <property type="entry name" value="menH_SHCHC"/>
    <property type="match status" value="1"/>
</dbReference>
<keyword evidence="1 3" id="KW-0474">Menaquinone biosynthesis</keyword>
<dbReference type="InterPro" id="IPR022485">
    <property type="entry name" value="SHCHC_synthase_MenH"/>
</dbReference>
<dbReference type="AlphaFoldDB" id="A0A3S2UGB6"/>
<dbReference type="InterPro" id="IPR029058">
    <property type="entry name" value="AB_hydrolase_fold"/>
</dbReference>
<keyword evidence="2 3" id="KW-0456">Lyase</keyword>
<gene>
    <name evidence="3 5" type="primary">menH</name>
    <name evidence="5" type="ORF">EM808_04985</name>
</gene>
<dbReference type="SUPFAM" id="SSF53474">
    <property type="entry name" value="alpha/beta-Hydrolases"/>
    <property type="match status" value="1"/>
</dbReference>
<comment type="similarity">
    <text evidence="3">Belongs to the AB hydrolase superfamily. MenH family.</text>
</comment>
<dbReference type="Gene3D" id="3.40.50.1820">
    <property type="entry name" value="alpha/beta hydrolase"/>
    <property type="match status" value="1"/>
</dbReference>
<reference evidence="5 6" key="1">
    <citation type="submission" date="2019-01" db="EMBL/GenBank/DDBJ databases">
        <title>Bacillus sp. M5HDSG1-1, whole genome shotgun sequence.</title>
        <authorList>
            <person name="Tuo L."/>
        </authorList>
    </citation>
    <scope>NUCLEOTIDE SEQUENCE [LARGE SCALE GENOMIC DNA]</scope>
    <source>
        <strain evidence="5 6">M5HDSG1-1</strain>
    </source>
</reference>
<comment type="pathway">
    <text evidence="3">Quinol/quinone metabolism; 1,4-dihydroxy-2-naphthoate biosynthesis; 1,4-dihydroxy-2-naphthoate from chorismate: step 3/7.</text>
</comment>
<keyword evidence="6" id="KW-1185">Reference proteome</keyword>
<protein>
    <recommendedName>
        <fullName evidence="3">Putative 2-succinyl-6-hydroxy-2,4-cyclohexadiene-1-carboxylate synthase</fullName>
        <shortName evidence="3">SHCHC synthase</shortName>
        <ecNumber evidence="3">4.2.99.20</ecNumber>
    </recommendedName>
</protein>
<organism evidence="5 6">
    <name type="scientific">Niallia taxi</name>
    <dbReference type="NCBI Taxonomy" id="2499688"/>
    <lineage>
        <taxon>Bacteria</taxon>
        <taxon>Bacillati</taxon>
        <taxon>Bacillota</taxon>
        <taxon>Bacilli</taxon>
        <taxon>Bacillales</taxon>
        <taxon>Bacillaceae</taxon>
        <taxon>Niallia</taxon>
    </lineage>
</organism>
<comment type="caution">
    <text evidence="5">The sequence shown here is derived from an EMBL/GenBank/DDBJ whole genome shotgun (WGS) entry which is preliminary data.</text>
</comment>
<evidence type="ECO:0000256" key="3">
    <source>
        <dbReference type="HAMAP-Rule" id="MF_01660"/>
    </source>
</evidence>
<evidence type="ECO:0000256" key="2">
    <source>
        <dbReference type="ARBA" id="ARBA00023239"/>
    </source>
</evidence>
<evidence type="ECO:0000259" key="4">
    <source>
        <dbReference type="Pfam" id="PF00561"/>
    </source>
</evidence>
<dbReference type="EMBL" id="RZTZ01000002">
    <property type="protein sequence ID" value="RVT64877.1"/>
    <property type="molecule type" value="Genomic_DNA"/>
</dbReference>
<dbReference type="InterPro" id="IPR000639">
    <property type="entry name" value="Epox_hydrolase-like"/>
</dbReference>
<comment type="pathway">
    <text evidence="3">Quinol/quinone metabolism; menaquinone biosynthesis.</text>
</comment>
<comment type="subunit">
    <text evidence="3">Monomer.</text>
</comment>
<comment type="function">
    <text evidence="3">Catalyzes a proton abstraction reaction that results in 2,5-elimination of pyruvate from 2-succinyl-5-enolpyruvyl-6-hydroxy-3-cyclohexene-1-carboxylate (SEPHCHC) and the formation of 2-succinyl-6-hydroxy-2,4-cyclohexadiene-1-carboxylate (SHCHC).</text>
</comment>
<sequence>MNIVVDHISYHVEVYGTGPPLMLLHGFTGDSSTWAPFIPILAKDRQIIVMDIIGHGKTASPAEKQHYHIEHAAYVMKKVLESLKINSVDLIGYSMGGRLALSFAIIYPDMVSNLILESASPGFKTEEERKERRIQDKQLGDYILTSGLLKFVNRWENIPLFATQSRLSSAVKEQIRSQRLSNNAIGLANSLEQMGTGSQVSWWDRLETLKCRTLLITGDLDKKFCQLAAEMQEKGNCMEWINVKDAGHAIHVEKPKIFGTIVSEFLSNSS</sequence>
<dbReference type="Proteomes" id="UP000288024">
    <property type="component" value="Unassembled WGS sequence"/>
</dbReference>
<feature type="domain" description="AB hydrolase-1" evidence="4">
    <location>
        <begin position="19"/>
        <end position="255"/>
    </location>
</feature>
<dbReference type="EC" id="4.2.99.20" evidence="3"/>
<dbReference type="GO" id="GO:0070205">
    <property type="term" value="F:2-succinyl-6-hydroxy-2,4-cyclohexadiene-1-carboxylate synthase activity"/>
    <property type="evidence" value="ECO:0007669"/>
    <property type="project" value="UniProtKB-UniRule"/>
</dbReference>
<comment type="catalytic activity">
    <reaction evidence="3">
        <text>5-enolpyruvoyl-6-hydroxy-2-succinyl-cyclohex-3-ene-1-carboxylate = (1R,6R)-6-hydroxy-2-succinyl-cyclohexa-2,4-diene-1-carboxylate + pyruvate</text>
        <dbReference type="Rhea" id="RHEA:25597"/>
        <dbReference type="ChEBI" id="CHEBI:15361"/>
        <dbReference type="ChEBI" id="CHEBI:58689"/>
        <dbReference type="ChEBI" id="CHEBI:58818"/>
        <dbReference type="EC" id="4.2.99.20"/>
    </reaction>
</comment>
<dbReference type="InterPro" id="IPR000073">
    <property type="entry name" value="AB_hydrolase_1"/>
</dbReference>
<evidence type="ECO:0000313" key="5">
    <source>
        <dbReference type="EMBL" id="RVT64877.1"/>
    </source>
</evidence>
<dbReference type="UniPathway" id="UPA01057">
    <property type="reaction ID" value="UER00900"/>
</dbReference>
<dbReference type="Pfam" id="PF00561">
    <property type="entry name" value="Abhydrolase_1"/>
    <property type="match status" value="1"/>
</dbReference>
<dbReference type="RefSeq" id="WP_127736783.1">
    <property type="nucleotide sequence ID" value="NZ_RZTZ01000002.1"/>
</dbReference>
<dbReference type="UniPathway" id="UPA00079"/>
<evidence type="ECO:0000313" key="6">
    <source>
        <dbReference type="Proteomes" id="UP000288024"/>
    </source>
</evidence>
<accession>A0A3S2UGB6</accession>
<dbReference type="PRINTS" id="PR00412">
    <property type="entry name" value="EPOXHYDRLASE"/>
</dbReference>
<dbReference type="HAMAP" id="MF_01660">
    <property type="entry name" value="MenH"/>
    <property type="match status" value="1"/>
</dbReference>